<keyword evidence="3" id="KW-1185">Reference proteome</keyword>
<protein>
    <recommendedName>
        <fullName evidence="4">Big-1 domain-containing protein</fullName>
    </recommendedName>
</protein>
<dbReference type="SUPFAM" id="SSF49373">
    <property type="entry name" value="Invasin/intimin cell-adhesion fragments"/>
    <property type="match status" value="1"/>
</dbReference>
<organism evidence="2 3">
    <name type="scientific">Haloferax elongans ATCC BAA-1513</name>
    <dbReference type="NCBI Taxonomy" id="1230453"/>
    <lineage>
        <taxon>Archaea</taxon>
        <taxon>Methanobacteriati</taxon>
        <taxon>Methanobacteriota</taxon>
        <taxon>Stenosarchaea group</taxon>
        <taxon>Halobacteria</taxon>
        <taxon>Halobacteriales</taxon>
        <taxon>Haloferacaceae</taxon>
        <taxon>Haloferax</taxon>
    </lineage>
</organism>
<dbReference type="PATRIC" id="fig|1230453.4.peg.3135"/>
<evidence type="ECO:0000256" key="1">
    <source>
        <dbReference type="SAM" id="MobiDB-lite"/>
    </source>
</evidence>
<sequence>MRLHRDDRAVTAQVGAVLLLGFLVVALSVYQAAVVPMETEQTEFRHNQQVQGELQDVRNAIVGTATTGRTHSALVTLGTRFPGRVVAVNPPPASGTLSMKRLPSGSQASIQNVEAHDDETKEYVTGTLSFPTAGLVYSPDYTRYGAAPTTKFENTVLYNNFSDSNTSRALTEQRLVEDRTLSVVTLDGNISRGGVDPVSVDARALSPESMSVRTVAVTNSSSGPLVLKISTDLSEPTWRRLLEDEMAPDGHVQSLLVAGGTLTLELEPGVTYNLKTSRVGIGRDLTAPGERYLTGVSSTRATIRNGTTYEMVVEARDEYSNPESGVELTVSDDADGPNGGLSQTAVTTDGEGQARILYQAQGTGTDSITISFGPGAERRVVFDVTVISNSGGGPPGVTYTPSWTAPDTTPGSGAGTFDPTSQSGGIDLEATVSPKDANVDVTFSTNDSGIVSLNRSTATTGGGGRVAVTTDSGQYWSAGTGTAALTVSTDDGSDSLTVENHIVEQFESGSLPPGWTKTADRPGNNDARLVGPNTETSNSGSRSVRIVNDHGNGNNDETNAALVSPDVDAAGTDLLTVEYWVQQGDSQGGPESDDSPPEDLIVEYRRPGGGWTEVDRVAPQSGQNQDSWFRRVRIDNANALHDTVAIRFRQPASTADGDRWYVDDVRITTLSTE</sequence>
<feature type="compositionally biased region" description="Polar residues" evidence="1">
    <location>
        <begin position="533"/>
        <end position="542"/>
    </location>
</feature>
<dbReference type="OrthoDB" id="121941at2157"/>
<evidence type="ECO:0000313" key="3">
    <source>
        <dbReference type="Proteomes" id="UP000011612"/>
    </source>
</evidence>
<dbReference type="EMBL" id="AOLK01000022">
    <property type="protein sequence ID" value="ELZ82554.1"/>
    <property type="molecule type" value="Genomic_DNA"/>
</dbReference>
<feature type="region of interest" description="Disordered" evidence="1">
    <location>
        <begin position="318"/>
        <end position="348"/>
    </location>
</feature>
<evidence type="ECO:0000313" key="2">
    <source>
        <dbReference type="EMBL" id="ELZ82554.1"/>
    </source>
</evidence>
<dbReference type="RefSeq" id="WP_008325900.1">
    <property type="nucleotide sequence ID" value="NZ_AOLK01000022.1"/>
</dbReference>
<name>M0HHK2_HALEO</name>
<reference evidence="2 3" key="1">
    <citation type="journal article" date="2014" name="PLoS Genet.">
        <title>Phylogenetically driven sequencing of extremely halophilic archaea reveals strategies for static and dynamic osmo-response.</title>
        <authorList>
            <person name="Becker E.A."/>
            <person name="Seitzer P.M."/>
            <person name="Tritt A."/>
            <person name="Larsen D."/>
            <person name="Krusor M."/>
            <person name="Yao A.I."/>
            <person name="Wu D."/>
            <person name="Madern D."/>
            <person name="Eisen J.A."/>
            <person name="Darling A.E."/>
            <person name="Facciotti M.T."/>
        </authorList>
    </citation>
    <scope>NUCLEOTIDE SEQUENCE [LARGE SCALE GENOMIC DNA]</scope>
    <source>
        <strain evidence="2 3">ATCC BAA-1513</strain>
    </source>
</reference>
<dbReference type="STRING" id="1230453.C453_15753"/>
<proteinExistence type="predicted"/>
<gene>
    <name evidence="2" type="ORF">C453_15753</name>
</gene>
<comment type="caution">
    <text evidence="2">The sequence shown here is derived from an EMBL/GenBank/DDBJ whole genome shotgun (WGS) entry which is preliminary data.</text>
</comment>
<dbReference type="Gene3D" id="2.60.120.260">
    <property type="entry name" value="Galactose-binding domain-like"/>
    <property type="match status" value="1"/>
</dbReference>
<dbReference type="Proteomes" id="UP000011612">
    <property type="component" value="Unassembled WGS sequence"/>
</dbReference>
<evidence type="ECO:0008006" key="4">
    <source>
        <dbReference type="Google" id="ProtNLM"/>
    </source>
</evidence>
<dbReference type="AlphaFoldDB" id="M0HHK2"/>
<dbReference type="InterPro" id="IPR013783">
    <property type="entry name" value="Ig-like_fold"/>
</dbReference>
<feature type="region of interest" description="Disordered" evidence="1">
    <location>
        <begin position="508"/>
        <end position="543"/>
    </location>
</feature>
<accession>M0HHK2</accession>
<dbReference type="InterPro" id="IPR008964">
    <property type="entry name" value="Invasin/intimin_cell_adhesion"/>
</dbReference>
<dbReference type="Gene3D" id="2.60.40.10">
    <property type="entry name" value="Immunoglobulins"/>
    <property type="match status" value="1"/>
</dbReference>